<dbReference type="PANTHER" id="PTHR24096">
    <property type="entry name" value="LONG-CHAIN-FATTY-ACID--COA LIGASE"/>
    <property type="match status" value="1"/>
</dbReference>
<evidence type="ECO:0000313" key="7">
    <source>
        <dbReference type="Proteomes" id="UP000037510"/>
    </source>
</evidence>
<dbReference type="PROSITE" id="PS00455">
    <property type="entry name" value="AMP_BINDING"/>
    <property type="match status" value="1"/>
</dbReference>
<feature type="domain" description="AMP-dependent synthetase/ligase" evidence="5">
    <location>
        <begin position="55"/>
        <end position="212"/>
    </location>
</feature>
<evidence type="ECO:0000256" key="3">
    <source>
        <dbReference type="ARBA" id="ARBA00022598"/>
    </source>
</evidence>
<dbReference type="GO" id="GO:0016405">
    <property type="term" value="F:CoA-ligase activity"/>
    <property type="evidence" value="ECO:0007669"/>
    <property type="project" value="TreeGrafter"/>
</dbReference>
<organism evidence="6 7">
    <name type="scientific">Operophtera brumata</name>
    <name type="common">Winter moth</name>
    <name type="synonym">Phalaena brumata</name>
    <dbReference type="NCBI Taxonomy" id="104452"/>
    <lineage>
        <taxon>Eukaryota</taxon>
        <taxon>Metazoa</taxon>
        <taxon>Ecdysozoa</taxon>
        <taxon>Arthropoda</taxon>
        <taxon>Hexapoda</taxon>
        <taxon>Insecta</taxon>
        <taxon>Pterygota</taxon>
        <taxon>Neoptera</taxon>
        <taxon>Endopterygota</taxon>
        <taxon>Lepidoptera</taxon>
        <taxon>Glossata</taxon>
        <taxon>Ditrysia</taxon>
        <taxon>Geometroidea</taxon>
        <taxon>Geometridae</taxon>
        <taxon>Larentiinae</taxon>
        <taxon>Operophtera</taxon>
    </lineage>
</organism>
<comment type="subcellular location">
    <subcellularLocation>
        <location evidence="1">Peroxisome</location>
    </subcellularLocation>
</comment>
<dbReference type="Proteomes" id="UP000037510">
    <property type="component" value="Unassembled WGS sequence"/>
</dbReference>
<dbReference type="InterPro" id="IPR000873">
    <property type="entry name" value="AMP-dep_synth/lig_dom"/>
</dbReference>
<dbReference type="STRING" id="104452.A0A0L7LJN8"/>
<sequence>MVKFVNDSVHWYMSELTSRIVAETGIPNDRFHLGKIMMQCMKDDPDLVLQTDGATDESETNSSVLARAVRCAISLRNLGLKAGDVMVLMAPNHIDLAIPLYAALFNGISIAAVDRTIELNELQSIFSVDRPKVIFCQSEKAPDIQITLNELDLNAHIIIFDRGDSMLNFNDFMEQCEDFEPEDTTAFLITTSGTTGLPKAVVLTHKNITISCPYL</sequence>
<proteinExistence type="inferred from homology"/>
<comment type="similarity">
    <text evidence="2">Belongs to the ATP-dependent AMP-binding enzyme family.</text>
</comment>
<gene>
    <name evidence="6" type="ORF">OBRU01_07526</name>
</gene>
<name>A0A0L7LJN8_OPEBR</name>
<protein>
    <recommendedName>
        <fullName evidence="5">AMP-dependent synthetase/ligase domain-containing protein</fullName>
    </recommendedName>
</protein>
<dbReference type="SUPFAM" id="SSF56801">
    <property type="entry name" value="Acetyl-CoA synthetase-like"/>
    <property type="match status" value="1"/>
</dbReference>
<evidence type="ECO:0000256" key="4">
    <source>
        <dbReference type="ARBA" id="ARBA00023140"/>
    </source>
</evidence>
<dbReference type="AlphaFoldDB" id="A0A0L7LJN8"/>
<keyword evidence="3" id="KW-0436">Ligase</keyword>
<evidence type="ECO:0000256" key="2">
    <source>
        <dbReference type="ARBA" id="ARBA00006432"/>
    </source>
</evidence>
<comment type="caution">
    <text evidence="6">The sequence shown here is derived from an EMBL/GenBank/DDBJ whole genome shotgun (WGS) entry which is preliminary data.</text>
</comment>
<evidence type="ECO:0000259" key="5">
    <source>
        <dbReference type="Pfam" id="PF00501"/>
    </source>
</evidence>
<reference evidence="6 7" key="1">
    <citation type="journal article" date="2015" name="Genome Biol. Evol.">
        <title>The genome of winter moth (Operophtera brumata) provides a genomic perspective on sexual dimorphism and phenology.</title>
        <authorList>
            <person name="Derks M.F."/>
            <person name="Smit S."/>
            <person name="Salis L."/>
            <person name="Schijlen E."/>
            <person name="Bossers A."/>
            <person name="Mateman C."/>
            <person name="Pijl A.S."/>
            <person name="de Ridder D."/>
            <person name="Groenen M.A."/>
            <person name="Visser M.E."/>
            <person name="Megens H.J."/>
        </authorList>
    </citation>
    <scope>NUCLEOTIDE SEQUENCE [LARGE SCALE GENOMIC DNA]</scope>
    <source>
        <strain evidence="6">WM2013NL</strain>
        <tissue evidence="6">Head and thorax</tissue>
    </source>
</reference>
<dbReference type="GO" id="GO:0005777">
    <property type="term" value="C:peroxisome"/>
    <property type="evidence" value="ECO:0007669"/>
    <property type="project" value="UniProtKB-SubCell"/>
</dbReference>
<dbReference type="PANTHER" id="PTHR24096:SF149">
    <property type="entry name" value="AMP-BINDING DOMAIN-CONTAINING PROTEIN-RELATED"/>
    <property type="match status" value="1"/>
</dbReference>
<dbReference type="InterPro" id="IPR042099">
    <property type="entry name" value="ANL_N_sf"/>
</dbReference>
<evidence type="ECO:0000313" key="6">
    <source>
        <dbReference type="EMBL" id="KOB75416.1"/>
    </source>
</evidence>
<evidence type="ECO:0000256" key="1">
    <source>
        <dbReference type="ARBA" id="ARBA00004275"/>
    </source>
</evidence>
<dbReference type="EMBL" id="JTDY01000923">
    <property type="protein sequence ID" value="KOB75416.1"/>
    <property type="molecule type" value="Genomic_DNA"/>
</dbReference>
<dbReference type="InterPro" id="IPR020845">
    <property type="entry name" value="AMP-binding_CS"/>
</dbReference>
<dbReference type="Gene3D" id="3.40.50.12780">
    <property type="entry name" value="N-terminal domain of ligase-like"/>
    <property type="match status" value="1"/>
</dbReference>
<accession>A0A0L7LJN8</accession>
<keyword evidence="4" id="KW-0576">Peroxisome</keyword>
<keyword evidence="7" id="KW-1185">Reference proteome</keyword>
<feature type="non-terminal residue" evidence="6">
    <location>
        <position position="215"/>
    </location>
</feature>
<dbReference type="Pfam" id="PF00501">
    <property type="entry name" value="AMP-binding"/>
    <property type="match status" value="1"/>
</dbReference>